<sequence>MMNSNKILEETKLTKETVCINNANAARYFMRNNIISNGRSAFETANLINDKLS</sequence>
<evidence type="ECO:0000313" key="2">
    <source>
        <dbReference type="WBParaSite" id="EEL_0000370201-mRNA-1"/>
    </source>
</evidence>
<proteinExistence type="predicted"/>
<keyword evidence="1" id="KW-1185">Reference proteome</keyword>
<accession>A0A0R3RPZ0</accession>
<reference evidence="2" key="1">
    <citation type="submission" date="2017-02" db="UniProtKB">
        <authorList>
            <consortium name="WormBaseParasite"/>
        </authorList>
    </citation>
    <scope>IDENTIFICATION</scope>
</reference>
<dbReference type="WBParaSite" id="EEL_0000370201-mRNA-1">
    <property type="protein sequence ID" value="EEL_0000370201-mRNA-1"/>
    <property type="gene ID" value="EEL_0000370201"/>
</dbReference>
<evidence type="ECO:0000313" key="1">
    <source>
        <dbReference type="Proteomes" id="UP000050640"/>
    </source>
</evidence>
<dbReference type="Proteomes" id="UP000050640">
    <property type="component" value="Unplaced"/>
</dbReference>
<protein>
    <submittedName>
        <fullName evidence="2">DNA-binding protein</fullName>
    </submittedName>
</protein>
<dbReference type="STRING" id="1147741.A0A0R3RPZ0"/>
<dbReference type="AlphaFoldDB" id="A0A0R3RPZ0"/>
<organism evidence="1 2">
    <name type="scientific">Elaeophora elaphi</name>
    <dbReference type="NCBI Taxonomy" id="1147741"/>
    <lineage>
        <taxon>Eukaryota</taxon>
        <taxon>Metazoa</taxon>
        <taxon>Ecdysozoa</taxon>
        <taxon>Nematoda</taxon>
        <taxon>Chromadorea</taxon>
        <taxon>Rhabditida</taxon>
        <taxon>Spirurina</taxon>
        <taxon>Spiruromorpha</taxon>
        <taxon>Filarioidea</taxon>
        <taxon>Onchocercidae</taxon>
        <taxon>Elaeophora</taxon>
    </lineage>
</organism>
<name>A0A0R3RPZ0_9BILA</name>